<accession>A0A7R9FY70</accession>
<feature type="compositionally biased region" description="Polar residues" evidence="4">
    <location>
        <begin position="1"/>
        <end position="14"/>
    </location>
</feature>
<dbReference type="PANTHER" id="PTHR11964">
    <property type="entry name" value="S-ADENOSYLMETHIONINE SYNTHETASE"/>
    <property type="match status" value="1"/>
</dbReference>
<dbReference type="PROSITE" id="PS00376">
    <property type="entry name" value="ADOMET_SYNTHASE_1"/>
    <property type="match status" value="1"/>
</dbReference>
<dbReference type="InterPro" id="IPR022636">
    <property type="entry name" value="S-AdoMet_synthetase_sfam"/>
</dbReference>
<feature type="domain" description="S-adenosylmethionine synthetase central" evidence="6">
    <location>
        <begin position="193"/>
        <end position="238"/>
    </location>
</feature>
<evidence type="ECO:0000256" key="1">
    <source>
        <dbReference type="ARBA" id="ARBA00022490"/>
    </source>
</evidence>
<dbReference type="FunFam" id="3.30.300.10:FF:000001">
    <property type="entry name" value="S-adenosylmethionine synthase"/>
    <property type="match status" value="1"/>
</dbReference>
<dbReference type="AlphaFoldDB" id="A0A7R9FY70"/>
<evidence type="ECO:0000259" key="6">
    <source>
        <dbReference type="Pfam" id="PF02772"/>
    </source>
</evidence>
<dbReference type="FunFam" id="3.30.300.10:FF:000011">
    <property type="entry name" value="S-adenosylmethionine synthase"/>
    <property type="match status" value="1"/>
</dbReference>
<dbReference type="GO" id="GO:0046872">
    <property type="term" value="F:metal ion binding"/>
    <property type="evidence" value="ECO:0007669"/>
    <property type="project" value="UniProtKB-KW"/>
</dbReference>
<keyword evidence="1" id="KW-0963">Cytoplasm</keyword>
<reference evidence="7" key="1">
    <citation type="submission" date="2020-11" db="EMBL/GenBank/DDBJ databases">
        <authorList>
            <person name="Tran Van P."/>
        </authorList>
    </citation>
    <scope>NUCLEOTIDE SEQUENCE</scope>
</reference>
<proteinExistence type="predicted"/>
<organism evidence="7">
    <name type="scientific">Timema shepardi</name>
    <name type="common">Walking stick</name>
    <dbReference type="NCBI Taxonomy" id="629360"/>
    <lineage>
        <taxon>Eukaryota</taxon>
        <taxon>Metazoa</taxon>
        <taxon>Ecdysozoa</taxon>
        <taxon>Arthropoda</taxon>
        <taxon>Hexapoda</taxon>
        <taxon>Insecta</taxon>
        <taxon>Pterygota</taxon>
        <taxon>Neoptera</taxon>
        <taxon>Polyneoptera</taxon>
        <taxon>Phasmatodea</taxon>
        <taxon>Timematodea</taxon>
        <taxon>Timematoidea</taxon>
        <taxon>Timematidae</taxon>
        <taxon>Timema</taxon>
    </lineage>
</organism>
<evidence type="ECO:0008006" key="8">
    <source>
        <dbReference type="Google" id="ProtNLM"/>
    </source>
</evidence>
<gene>
    <name evidence="7" type="ORF">TSIB3V08_LOCUS3882</name>
</gene>
<feature type="region of interest" description="Disordered" evidence="4">
    <location>
        <begin position="1"/>
        <end position="25"/>
    </location>
</feature>
<dbReference type="InterPro" id="IPR002133">
    <property type="entry name" value="S-AdoMet_synthetase"/>
</dbReference>
<evidence type="ECO:0000313" key="7">
    <source>
        <dbReference type="EMBL" id="CAD7259680.1"/>
    </source>
</evidence>
<dbReference type="InterPro" id="IPR022631">
    <property type="entry name" value="ADOMET_SYNTHASE_CS"/>
</dbReference>
<name>A0A7R9FY70_TIMSH</name>
<feature type="domain" description="S-adenosylmethionine synthetase N-terminal" evidence="5">
    <location>
        <begin position="29"/>
        <end position="129"/>
    </location>
</feature>
<dbReference type="EMBL" id="OC001336">
    <property type="protein sequence ID" value="CAD7259680.1"/>
    <property type="molecule type" value="Genomic_DNA"/>
</dbReference>
<dbReference type="Pfam" id="PF00438">
    <property type="entry name" value="S-AdoMet_synt_N"/>
    <property type="match status" value="1"/>
</dbReference>
<dbReference type="GO" id="GO:0004478">
    <property type="term" value="F:methionine adenosyltransferase activity"/>
    <property type="evidence" value="ECO:0007669"/>
    <property type="project" value="UniProtKB-EC"/>
</dbReference>
<dbReference type="Gene3D" id="3.30.300.10">
    <property type="match status" value="2"/>
</dbReference>
<evidence type="ECO:0000256" key="2">
    <source>
        <dbReference type="ARBA" id="ARBA00022723"/>
    </source>
</evidence>
<protein>
    <recommendedName>
        <fullName evidence="8">S-adenosylmethionine synthetase</fullName>
    </recommendedName>
</protein>
<sequence>MPETSSIYITNGYQNGHMEPEVGEEEDSFLFTSESVGEGHPDKMCDQISDAILDEHLRQDPDAKVACETVTKTGMILLCGEITSKANVDYQKVIRETVKHIGYDDSSKAMVLGFDYKTCNVLLAMEEQSTNIANGVHINKEEMDIGAGDQVHCKDMLVTTGFDHKICSIILALDQQSPNIAAGVHLNRHDDDVGAGDQGLMFGYATDETEECMPLTVVLAHRLNQKLAELRRSGELCFILSPTSVACLANALVVLSSTAEDGEIEVRISVR</sequence>
<dbReference type="InterPro" id="IPR022629">
    <property type="entry name" value="S-AdoMet_synt_central"/>
</dbReference>
<dbReference type="Pfam" id="PF02772">
    <property type="entry name" value="S-AdoMet_synt_M"/>
    <property type="match status" value="1"/>
</dbReference>
<evidence type="ECO:0000256" key="4">
    <source>
        <dbReference type="SAM" id="MobiDB-lite"/>
    </source>
</evidence>
<comment type="catalytic activity">
    <reaction evidence="3">
        <text>L-methionine + ATP + H2O = S-adenosyl-L-methionine + phosphate + diphosphate</text>
        <dbReference type="Rhea" id="RHEA:21080"/>
        <dbReference type="ChEBI" id="CHEBI:15377"/>
        <dbReference type="ChEBI" id="CHEBI:30616"/>
        <dbReference type="ChEBI" id="CHEBI:33019"/>
        <dbReference type="ChEBI" id="CHEBI:43474"/>
        <dbReference type="ChEBI" id="CHEBI:57844"/>
        <dbReference type="ChEBI" id="CHEBI:59789"/>
        <dbReference type="EC" id="2.5.1.6"/>
    </reaction>
</comment>
<evidence type="ECO:0000259" key="5">
    <source>
        <dbReference type="Pfam" id="PF00438"/>
    </source>
</evidence>
<keyword evidence="2" id="KW-0479">Metal-binding</keyword>
<dbReference type="InterPro" id="IPR022628">
    <property type="entry name" value="S-AdoMet_synt_N"/>
</dbReference>
<dbReference type="GO" id="GO:0005524">
    <property type="term" value="F:ATP binding"/>
    <property type="evidence" value="ECO:0007669"/>
    <property type="project" value="InterPro"/>
</dbReference>
<evidence type="ECO:0000256" key="3">
    <source>
        <dbReference type="ARBA" id="ARBA00048344"/>
    </source>
</evidence>
<dbReference type="SUPFAM" id="SSF55973">
    <property type="entry name" value="S-adenosylmethionine synthetase"/>
    <property type="match status" value="2"/>
</dbReference>
<dbReference type="GO" id="GO:0006556">
    <property type="term" value="P:S-adenosylmethionine biosynthetic process"/>
    <property type="evidence" value="ECO:0007669"/>
    <property type="project" value="InterPro"/>
</dbReference>